<reference evidence="3 4" key="1">
    <citation type="journal article" date="2016" name="Nat. Commun.">
        <title>Ectomycorrhizal ecology is imprinted in the genome of the dominant symbiotic fungus Cenococcum geophilum.</title>
        <authorList>
            <consortium name="DOE Joint Genome Institute"/>
            <person name="Peter M."/>
            <person name="Kohler A."/>
            <person name="Ohm R.A."/>
            <person name="Kuo A."/>
            <person name="Krutzmann J."/>
            <person name="Morin E."/>
            <person name="Arend M."/>
            <person name="Barry K.W."/>
            <person name="Binder M."/>
            <person name="Choi C."/>
            <person name="Clum A."/>
            <person name="Copeland A."/>
            <person name="Grisel N."/>
            <person name="Haridas S."/>
            <person name="Kipfer T."/>
            <person name="LaButti K."/>
            <person name="Lindquist E."/>
            <person name="Lipzen A."/>
            <person name="Maire R."/>
            <person name="Meier B."/>
            <person name="Mihaltcheva S."/>
            <person name="Molinier V."/>
            <person name="Murat C."/>
            <person name="Poggeler S."/>
            <person name="Quandt C.A."/>
            <person name="Sperisen C."/>
            <person name="Tritt A."/>
            <person name="Tisserant E."/>
            <person name="Crous P.W."/>
            <person name="Henrissat B."/>
            <person name="Nehls U."/>
            <person name="Egli S."/>
            <person name="Spatafora J.W."/>
            <person name="Grigoriev I.V."/>
            <person name="Martin F.M."/>
        </authorList>
    </citation>
    <scope>NUCLEOTIDE SEQUENCE [LARGE SCALE GENOMIC DNA]</scope>
    <source>
        <strain evidence="3 4">CBS 207.34</strain>
    </source>
</reference>
<dbReference type="AlphaFoldDB" id="A0A8E2F5R2"/>
<evidence type="ECO:0000256" key="2">
    <source>
        <dbReference type="ARBA" id="ARBA00019014"/>
    </source>
</evidence>
<dbReference type="PANTHER" id="PTHR12598">
    <property type="entry name" value="COPPER HOMEOSTASIS PROTEIN CUTC"/>
    <property type="match status" value="1"/>
</dbReference>
<dbReference type="OrthoDB" id="7392499at2759"/>
<name>A0A8E2F5R2_9PEZI</name>
<dbReference type="HAMAP" id="MF_00795">
    <property type="entry name" value="CutC"/>
    <property type="match status" value="1"/>
</dbReference>
<organism evidence="3 4">
    <name type="scientific">Glonium stellatum</name>
    <dbReference type="NCBI Taxonomy" id="574774"/>
    <lineage>
        <taxon>Eukaryota</taxon>
        <taxon>Fungi</taxon>
        <taxon>Dikarya</taxon>
        <taxon>Ascomycota</taxon>
        <taxon>Pezizomycotina</taxon>
        <taxon>Dothideomycetes</taxon>
        <taxon>Pleosporomycetidae</taxon>
        <taxon>Gloniales</taxon>
        <taxon>Gloniaceae</taxon>
        <taxon>Glonium</taxon>
    </lineage>
</organism>
<protein>
    <recommendedName>
        <fullName evidence="2">Copper homeostasis protein cutC homolog</fullName>
    </recommendedName>
</protein>
<proteinExistence type="inferred from homology"/>
<dbReference type="InterPro" id="IPR036822">
    <property type="entry name" value="CutC-like_dom_sf"/>
</dbReference>
<accession>A0A8E2F5R2</accession>
<gene>
    <name evidence="3" type="ORF">AOQ84DRAFT_211642</name>
</gene>
<dbReference type="InterPro" id="IPR005627">
    <property type="entry name" value="CutC-like"/>
</dbReference>
<dbReference type="PANTHER" id="PTHR12598:SF0">
    <property type="entry name" value="COPPER HOMEOSTASIS PROTEIN CUTC HOMOLOG"/>
    <property type="match status" value="1"/>
</dbReference>
<dbReference type="SUPFAM" id="SSF110395">
    <property type="entry name" value="CutC-like"/>
    <property type="match status" value="1"/>
</dbReference>
<dbReference type="GO" id="GO:0005507">
    <property type="term" value="F:copper ion binding"/>
    <property type="evidence" value="ECO:0007669"/>
    <property type="project" value="TreeGrafter"/>
</dbReference>
<dbReference type="Proteomes" id="UP000250140">
    <property type="component" value="Unassembled WGS sequence"/>
</dbReference>
<keyword evidence="4" id="KW-1185">Reference proteome</keyword>
<evidence type="ECO:0000256" key="1">
    <source>
        <dbReference type="ARBA" id="ARBA00007768"/>
    </source>
</evidence>
<dbReference type="Gene3D" id="3.20.20.380">
    <property type="entry name" value="Copper homeostasis (CutC) domain"/>
    <property type="match status" value="1"/>
</dbReference>
<evidence type="ECO:0000313" key="3">
    <source>
        <dbReference type="EMBL" id="OCL10631.1"/>
    </source>
</evidence>
<sequence length="232" mass="25567">MLEIACFNSASALTAQRAGADRIELCTDYQAGGITPDFDALNIIRKQIDLPIYVMIRPRGGDFVYSDDEFDKMKADIIASRYVANGFVFGILNSENCIDIPRNQQLVALAAPLPCTFHRAFDQVTDFYRAAQEIANCGFTSILTSGGQANAVAGCETVAKLNQQLRDKITFILGGGIRASNIKLLMENSGIEWYHSAAITEQEISANEREIQKLQEMLHTITKPAEEIDPPD</sequence>
<dbReference type="Pfam" id="PF03932">
    <property type="entry name" value="CutC"/>
    <property type="match status" value="1"/>
</dbReference>
<dbReference type="EMBL" id="KV749200">
    <property type="protein sequence ID" value="OCL10631.1"/>
    <property type="molecule type" value="Genomic_DNA"/>
</dbReference>
<comment type="similarity">
    <text evidence="1">Belongs to the CutC family.</text>
</comment>
<evidence type="ECO:0000313" key="4">
    <source>
        <dbReference type="Proteomes" id="UP000250140"/>
    </source>
</evidence>